<evidence type="ECO:0000313" key="3">
    <source>
        <dbReference type="Proteomes" id="UP000318571"/>
    </source>
</evidence>
<feature type="region of interest" description="Disordered" evidence="1">
    <location>
        <begin position="807"/>
        <end position="826"/>
    </location>
</feature>
<organism evidence="2 3">
    <name type="scientific">Tigriopus californicus</name>
    <name type="common">Marine copepod</name>
    <dbReference type="NCBI Taxonomy" id="6832"/>
    <lineage>
        <taxon>Eukaryota</taxon>
        <taxon>Metazoa</taxon>
        <taxon>Ecdysozoa</taxon>
        <taxon>Arthropoda</taxon>
        <taxon>Crustacea</taxon>
        <taxon>Multicrustacea</taxon>
        <taxon>Hexanauplia</taxon>
        <taxon>Copepoda</taxon>
        <taxon>Harpacticoida</taxon>
        <taxon>Harpacticidae</taxon>
        <taxon>Tigriopus</taxon>
    </lineage>
</organism>
<name>A0A553NUS1_TIGCA</name>
<protein>
    <submittedName>
        <fullName evidence="2">Uncharacterized protein</fullName>
    </submittedName>
</protein>
<accession>A0A553NUS1</accession>
<keyword evidence="3" id="KW-1185">Reference proteome</keyword>
<proteinExistence type="predicted"/>
<dbReference type="STRING" id="6832.A0A553NUS1"/>
<dbReference type="EMBL" id="VCGU01000010">
    <property type="protein sequence ID" value="TRY69173.1"/>
    <property type="molecule type" value="Genomic_DNA"/>
</dbReference>
<comment type="caution">
    <text evidence="2">The sequence shown here is derived from an EMBL/GenBank/DDBJ whole genome shotgun (WGS) entry which is preliminary data.</text>
</comment>
<evidence type="ECO:0000313" key="2">
    <source>
        <dbReference type="EMBL" id="TRY69173.1"/>
    </source>
</evidence>
<reference evidence="2 3" key="1">
    <citation type="journal article" date="2018" name="Nat. Ecol. Evol.">
        <title>Genomic signatures of mitonuclear coevolution across populations of Tigriopus californicus.</title>
        <authorList>
            <person name="Barreto F.S."/>
            <person name="Watson E.T."/>
            <person name="Lima T.G."/>
            <person name="Willett C.S."/>
            <person name="Edmands S."/>
            <person name="Li W."/>
            <person name="Burton R.S."/>
        </authorList>
    </citation>
    <scope>NUCLEOTIDE SEQUENCE [LARGE SCALE GENOMIC DNA]</scope>
    <source>
        <strain evidence="2 3">San Diego</strain>
    </source>
</reference>
<dbReference type="Proteomes" id="UP000318571">
    <property type="component" value="Chromosome 1"/>
</dbReference>
<sequence length="1234" mass="138818">MGEERPQLGYIWCFIAVTIQYVQGQTTFSWSRVNEGMRVNEYVLQNIPLQNYIQSDNVSSYPLLVGASIAEFESLPNNLFTGIDRSDLLNSAASFLHPAQIAALSRKTDWRITSNARPLVRPFLTLEQLTTDLDGSEEIFDDDEMPWASILKIAVLTNNYPEVSAESKFLAVSWPREIEEITKDWGIQHIDVVSKSLTLAQIRVLVRQLENMSEASKADARTSVNVPQMLLSGLKAGSMLDMGKQHLELALESSRFLPSQKFATFQAIQEANEGNFEALVEVVATNPQLFNFMGIDDIEKETKTILEAVTKQLKSTTMEGYSKMLPRHLTSALLMDLRTNIELSRDESLYLPIMAVTCQNIEPLNDRELLATLKLHRPHIENGPMAVNFPLSKRRCFSQKLETVLQDAKDGLDVTTFSGIGGHVLSALSIETIRQMGARVGLVHQVEILFAIGQVPQIELAAIVPLSKLEELADLAEETLADQRYPAKLYRMGSLIHFSRTELSLSRPADIKALIRRRFFADFQRTLCIPKMERTWWARALVRAYGPISRWNSEDLYQIGDLLVTLSSNQLSLISVSELKNAVPYLLESSKYMSNFDSIPAFANSTIVYQVCEKWLGPGEGQAFMAQLTSLHRLYLQASQLRVNEALEKPSRKKRSLESLAGFRFLFNSRVKRQSEAQSLFSTIVERTQIIVAAFSERELFTGTQEEDIRQLIRDNQLNTQRLIFRELALTGDLTYTQTIEKLQNQLQEETISEERYGDITSEITRLLYDTARKIGAVLDLTPDNLRLTREEFCSFFQNLEFCQRPPPTLSTTQEPTTIPEPTTTTAPVVDRSDNFDFSSDYEDGVSPIEFEDLDGGSVVSARERTLFLPKEFSCHGVKAARDSAIALSPEDLDSWTAQELENCVEVLGNIRWPLSTKISVWNLMRKKNLDMFTSDKMKPDQMISLNNLIEAVALVSPQMMDLDMKHVDALSVLGEFRFPLEVLALLAQQITTDSNGTSLPMKTGDPKSSSLFNALIIASMNHLVCGQDPEEVQKYMDYENTAQLVLPVLARMKSCPSEKVLEVLAKEAKDQYGLPHTWTSETVQYLGIVVAGLPPSEFRSIAEEARGAISPEVFEHLKYDHFKEVLAENLDQYAEESLGRLDTIQMRSEDGQIIPQEHIEMMKSIDRNGHIGLMKTMVMLEELGDIMPEPKIGASQTIEGAEAEGSGIQSHRPNWSTLIMTSLLALTVSAFTS</sequence>
<feature type="compositionally biased region" description="Low complexity" evidence="1">
    <location>
        <begin position="812"/>
        <end position="826"/>
    </location>
</feature>
<evidence type="ECO:0000256" key="1">
    <source>
        <dbReference type="SAM" id="MobiDB-lite"/>
    </source>
</evidence>
<dbReference type="AlphaFoldDB" id="A0A553NUS1"/>
<gene>
    <name evidence="2" type="ORF">TCAL_01375</name>
</gene>
<dbReference type="OrthoDB" id="8195838at2759"/>